<dbReference type="EMBL" id="FNRA01000024">
    <property type="protein sequence ID" value="SEB21957.1"/>
    <property type="molecule type" value="Genomic_DNA"/>
</dbReference>
<accession>A0A1H4HJA6</accession>
<keyword evidence="1" id="KW-0540">Nuclease</keyword>
<keyword evidence="2" id="KW-1185">Reference proteome</keyword>
<dbReference type="Proteomes" id="UP000198850">
    <property type="component" value="Unassembled WGS sequence"/>
</dbReference>
<dbReference type="Pfam" id="PF06296">
    <property type="entry name" value="RelE"/>
    <property type="match status" value="1"/>
</dbReference>
<protein>
    <submittedName>
        <fullName evidence="1">mRNA-degrading endonuclease RelE, toxin component of the RelBE toxin-antitoxin system</fullName>
    </submittedName>
</protein>
<dbReference type="GO" id="GO:0004519">
    <property type="term" value="F:endonuclease activity"/>
    <property type="evidence" value="ECO:0007669"/>
    <property type="project" value="UniProtKB-KW"/>
</dbReference>
<evidence type="ECO:0000313" key="1">
    <source>
        <dbReference type="EMBL" id="SEB21957.1"/>
    </source>
</evidence>
<dbReference type="RefSeq" id="WP_090560141.1">
    <property type="nucleotide sequence ID" value="NZ_FNRA01000024.1"/>
</dbReference>
<sequence>MSYNVYTLRPFDKQLKRLVKKYPSLKKEYIELIDSLENNPEQGTAIGNKCYKIRLAIASKGKGKSGGARVIANLVIEDDAVYLLTIYDKSEKSNLTDAELAELLKQVPE</sequence>
<proteinExistence type="predicted"/>
<organism evidence="1 2">
    <name type="scientific">Pedobacter hartonius</name>
    <dbReference type="NCBI Taxonomy" id="425514"/>
    <lineage>
        <taxon>Bacteria</taxon>
        <taxon>Pseudomonadati</taxon>
        <taxon>Bacteroidota</taxon>
        <taxon>Sphingobacteriia</taxon>
        <taxon>Sphingobacteriales</taxon>
        <taxon>Sphingobacteriaceae</taxon>
        <taxon>Pedobacter</taxon>
    </lineage>
</organism>
<keyword evidence="1" id="KW-0255">Endonuclease</keyword>
<dbReference type="OrthoDB" id="1364255at2"/>
<dbReference type="AlphaFoldDB" id="A0A1H4HJA6"/>
<reference evidence="1 2" key="1">
    <citation type="submission" date="2016-10" db="EMBL/GenBank/DDBJ databases">
        <authorList>
            <person name="de Groot N.N."/>
        </authorList>
    </citation>
    <scope>NUCLEOTIDE SEQUENCE [LARGE SCALE GENOMIC DNA]</scope>
    <source>
        <strain evidence="1 2">DSM 19033</strain>
    </source>
</reference>
<gene>
    <name evidence="1" type="ORF">SAMN05443550_1247</name>
</gene>
<keyword evidence="1" id="KW-0378">Hydrolase</keyword>
<dbReference type="PIRSF" id="PIRSF039032">
    <property type="entry name" value="HigB-2"/>
    <property type="match status" value="1"/>
</dbReference>
<name>A0A1H4HJA6_9SPHI</name>
<dbReference type="STRING" id="425514.SAMN05443550_1247"/>
<dbReference type="InterPro" id="IPR009387">
    <property type="entry name" value="HigB-2"/>
</dbReference>
<evidence type="ECO:0000313" key="2">
    <source>
        <dbReference type="Proteomes" id="UP000198850"/>
    </source>
</evidence>